<reference evidence="1 2" key="1">
    <citation type="submission" date="2021-06" db="EMBL/GenBank/DDBJ databases">
        <title>Caerostris darwini draft genome.</title>
        <authorList>
            <person name="Kono N."/>
            <person name="Arakawa K."/>
        </authorList>
    </citation>
    <scope>NUCLEOTIDE SEQUENCE [LARGE SCALE GENOMIC DNA]</scope>
</reference>
<evidence type="ECO:0000313" key="1">
    <source>
        <dbReference type="EMBL" id="GIY58077.1"/>
    </source>
</evidence>
<name>A0AAV4UK15_9ARAC</name>
<sequence>MVSRCLHFQFLLFKPNESTNFPQIYLDYVWLLVSKSTLLLWELLNRFPKEHELLGGVFSKLSRVFWRTHLYSASAVATLPIAIVRGGRPEIKRYLSKEEKRNVTRNLKNTPCGIHEYLNWRNFWK</sequence>
<gene>
    <name evidence="1" type="ORF">CDAR_74381</name>
</gene>
<dbReference type="EMBL" id="BPLQ01011454">
    <property type="protein sequence ID" value="GIY58077.1"/>
    <property type="molecule type" value="Genomic_DNA"/>
</dbReference>
<dbReference type="Proteomes" id="UP001054837">
    <property type="component" value="Unassembled WGS sequence"/>
</dbReference>
<organism evidence="1 2">
    <name type="scientific">Caerostris darwini</name>
    <dbReference type="NCBI Taxonomy" id="1538125"/>
    <lineage>
        <taxon>Eukaryota</taxon>
        <taxon>Metazoa</taxon>
        <taxon>Ecdysozoa</taxon>
        <taxon>Arthropoda</taxon>
        <taxon>Chelicerata</taxon>
        <taxon>Arachnida</taxon>
        <taxon>Araneae</taxon>
        <taxon>Araneomorphae</taxon>
        <taxon>Entelegynae</taxon>
        <taxon>Araneoidea</taxon>
        <taxon>Araneidae</taxon>
        <taxon>Caerostris</taxon>
    </lineage>
</organism>
<accession>A0AAV4UK15</accession>
<keyword evidence="2" id="KW-1185">Reference proteome</keyword>
<dbReference type="AlphaFoldDB" id="A0AAV4UK15"/>
<evidence type="ECO:0000313" key="2">
    <source>
        <dbReference type="Proteomes" id="UP001054837"/>
    </source>
</evidence>
<proteinExistence type="predicted"/>
<comment type="caution">
    <text evidence="1">The sequence shown here is derived from an EMBL/GenBank/DDBJ whole genome shotgun (WGS) entry which is preliminary data.</text>
</comment>
<protein>
    <submittedName>
        <fullName evidence="1">Uncharacterized protein</fullName>
    </submittedName>
</protein>